<dbReference type="Pfam" id="PF00990">
    <property type="entry name" value="GGDEF"/>
    <property type="match status" value="1"/>
</dbReference>
<dbReference type="AlphaFoldDB" id="A0A1I3AWY2"/>
<evidence type="ECO:0000259" key="3">
    <source>
        <dbReference type="PROSITE" id="PS50887"/>
    </source>
</evidence>
<dbReference type="SUPFAM" id="SSF55073">
    <property type="entry name" value="Nucleotide cyclase"/>
    <property type="match status" value="1"/>
</dbReference>
<keyword evidence="2" id="KW-0472">Membrane</keyword>
<accession>A0A1I3AWY2</accession>
<proteinExistence type="predicted"/>
<dbReference type="Proteomes" id="UP000198668">
    <property type="component" value="Unassembled WGS sequence"/>
</dbReference>
<evidence type="ECO:0000256" key="1">
    <source>
        <dbReference type="SAM" id="MobiDB-lite"/>
    </source>
</evidence>
<dbReference type="OrthoDB" id="9759607at2"/>
<feature type="transmembrane region" description="Helical" evidence="2">
    <location>
        <begin position="6"/>
        <end position="24"/>
    </location>
</feature>
<evidence type="ECO:0000313" key="4">
    <source>
        <dbReference type="EMBL" id="SFH54460.1"/>
    </source>
</evidence>
<dbReference type="GO" id="GO:1902201">
    <property type="term" value="P:negative regulation of bacterial-type flagellum-dependent cell motility"/>
    <property type="evidence" value="ECO:0007669"/>
    <property type="project" value="TreeGrafter"/>
</dbReference>
<dbReference type="FunFam" id="3.30.70.270:FF:000001">
    <property type="entry name" value="Diguanylate cyclase domain protein"/>
    <property type="match status" value="1"/>
</dbReference>
<feature type="region of interest" description="Disordered" evidence="1">
    <location>
        <begin position="358"/>
        <end position="407"/>
    </location>
</feature>
<dbReference type="InterPro" id="IPR000160">
    <property type="entry name" value="GGDEF_dom"/>
</dbReference>
<dbReference type="SMART" id="SM00267">
    <property type="entry name" value="GGDEF"/>
    <property type="match status" value="1"/>
</dbReference>
<evidence type="ECO:0000256" key="2">
    <source>
        <dbReference type="SAM" id="Phobius"/>
    </source>
</evidence>
<dbReference type="GO" id="GO:0043709">
    <property type="term" value="P:cell adhesion involved in single-species biofilm formation"/>
    <property type="evidence" value="ECO:0007669"/>
    <property type="project" value="TreeGrafter"/>
</dbReference>
<dbReference type="EMBL" id="FOQE01000002">
    <property type="protein sequence ID" value="SFH54460.1"/>
    <property type="molecule type" value="Genomic_DNA"/>
</dbReference>
<keyword evidence="2" id="KW-1133">Transmembrane helix</keyword>
<dbReference type="GO" id="GO:0052621">
    <property type="term" value="F:diguanylate cyclase activity"/>
    <property type="evidence" value="ECO:0007669"/>
    <property type="project" value="TreeGrafter"/>
</dbReference>
<protein>
    <submittedName>
        <fullName evidence="4">Diguanylate cyclase</fullName>
    </submittedName>
</protein>
<dbReference type="PROSITE" id="PS50887">
    <property type="entry name" value="GGDEF"/>
    <property type="match status" value="1"/>
</dbReference>
<keyword evidence="2" id="KW-0812">Transmembrane</keyword>
<dbReference type="CDD" id="cd01949">
    <property type="entry name" value="GGDEF"/>
    <property type="match status" value="1"/>
</dbReference>
<dbReference type="RefSeq" id="WP_092090865.1">
    <property type="nucleotide sequence ID" value="NZ_FOQE01000002.1"/>
</dbReference>
<sequence>MVTDILLSTIANIAISTLVSYLVVQIIPKKRVYTLTVWQQCIIILISCVTTFVLMSFSVDLPQHVKIDLRYNVLILLLYYFGPVISIPTTFLTAVLRLSWGIYEAAIFTFILYIALGVTLPLINKWLAKHFNSYFTVLILNTIYTIASSINLFYIYDELQRVFLISLSNFLISSVCLIFEVMFIEDMLTNVQCFLDEMERAQRDYLTGLYNRCIFSQQWQLIQEDPEVVQTAVLMLDIDYFKCINDQYGHVNGDLVLRQVAELLLQHSSDPQHVYRVGGEEFCILLNNLSCAEQQQIAEDIRRTVEEKPFMLENFHTIHLTVSIGLASSANEKDMKNLYRLADQALYQAKEQGRNQLIVRDLDEKRPKQQEREKKAASNDSLSPSFVDKMPIKKNKSLFPHETSEKI</sequence>
<dbReference type="PANTHER" id="PTHR45138">
    <property type="entry name" value="REGULATORY COMPONENTS OF SENSORY TRANSDUCTION SYSTEM"/>
    <property type="match status" value="1"/>
</dbReference>
<feature type="transmembrane region" description="Helical" evidence="2">
    <location>
        <begin position="71"/>
        <end position="95"/>
    </location>
</feature>
<dbReference type="InterPro" id="IPR029787">
    <property type="entry name" value="Nucleotide_cyclase"/>
</dbReference>
<feature type="transmembrane region" description="Helical" evidence="2">
    <location>
        <begin position="36"/>
        <end position="59"/>
    </location>
</feature>
<dbReference type="NCBIfam" id="TIGR00254">
    <property type="entry name" value="GGDEF"/>
    <property type="match status" value="1"/>
</dbReference>
<dbReference type="GO" id="GO:0005886">
    <property type="term" value="C:plasma membrane"/>
    <property type="evidence" value="ECO:0007669"/>
    <property type="project" value="TreeGrafter"/>
</dbReference>
<feature type="transmembrane region" description="Helical" evidence="2">
    <location>
        <begin position="102"/>
        <end position="123"/>
    </location>
</feature>
<feature type="domain" description="GGDEF" evidence="3">
    <location>
        <begin position="229"/>
        <end position="362"/>
    </location>
</feature>
<name>A0A1I3AWY2_9LACT</name>
<dbReference type="InterPro" id="IPR043128">
    <property type="entry name" value="Rev_trsase/Diguanyl_cyclase"/>
</dbReference>
<reference evidence="4 5" key="1">
    <citation type="submission" date="2016-10" db="EMBL/GenBank/DDBJ databases">
        <authorList>
            <person name="de Groot N.N."/>
        </authorList>
    </citation>
    <scope>NUCLEOTIDE SEQUENCE [LARGE SCALE GENOMIC DNA]</scope>
    <source>
        <strain evidence="4 5">DSM 27630</strain>
    </source>
</reference>
<keyword evidence="5" id="KW-1185">Reference proteome</keyword>
<organism evidence="4 5">
    <name type="scientific">Pisciglobus halotolerans</name>
    <dbReference type="NCBI Taxonomy" id="745365"/>
    <lineage>
        <taxon>Bacteria</taxon>
        <taxon>Bacillati</taxon>
        <taxon>Bacillota</taxon>
        <taxon>Bacilli</taxon>
        <taxon>Lactobacillales</taxon>
        <taxon>Carnobacteriaceae</taxon>
    </lineage>
</organism>
<feature type="compositionally biased region" description="Basic and acidic residues" evidence="1">
    <location>
        <begin position="360"/>
        <end position="377"/>
    </location>
</feature>
<feature type="transmembrane region" description="Helical" evidence="2">
    <location>
        <begin position="135"/>
        <end position="155"/>
    </location>
</feature>
<feature type="transmembrane region" description="Helical" evidence="2">
    <location>
        <begin position="162"/>
        <end position="184"/>
    </location>
</feature>
<evidence type="ECO:0000313" key="5">
    <source>
        <dbReference type="Proteomes" id="UP000198668"/>
    </source>
</evidence>
<dbReference type="Gene3D" id="3.30.70.270">
    <property type="match status" value="1"/>
</dbReference>
<gene>
    <name evidence="4" type="ORF">SAMN04489868_10271</name>
</gene>
<dbReference type="InterPro" id="IPR050469">
    <property type="entry name" value="Diguanylate_Cyclase"/>
</dbReference>
<dbReference type="PANTHER" id="PTHR45138:SF9">
    <property type="entry name" value="DIGUANYLATE CYCLASE DGCM-RELATED"/>
    <property type="match status" value="1"/>
</dbReference>